<dbReference type="Proteomes" id="UP000029846">
    <property type="component" value="Unassembled WGS sequence"/>
</dbReference>
<keyword evidence="5" id="KW-1185">Reference proteome</keyword>
<dbReference type="STRING" id="376733.SAMN04487972_11937"/>
<proteinExistence type="predicted"/>
<dbReference type="Proteomes" id="UP000182312">
    <property type="component" value="Unassembled WGS sequence"/>
</dbReference>
<feature type="compositionally biased region" description="Polar residues" evidence="1">
    <location>
        <begin position="76"/>
        <end position="94"/>
    </location>
</feature>
<dbReference type="EMBL" id="JRKN01000019">
    <property type="protein sequence ID" value="KGJ03617.1"/>
    <property type="molecule type" value="Genomic_DNA"/>
</dbReference>
<feature type="transmembrane region" description="Helical" evidence="2">
    <location>
        <begin position="12"/>
        <end position="45"/>
    </location>
</feature>
<organism evidence="3 5">
    <name type="scientific">Paracoccus halophilus</name>
    <dbReference type="NCBI Taxonomy" id="376733"/>
    <lineage>
        <taxon>Bacteria</taxon>
        <taxon>Pseudomonadati</taxon>
        <taxon>Pseudomonadota</taxon>
        <taxon>Alphaproteobacteria</taxon>
        <taxon>Rhodobacterales</taxon>
        <taxon>Paracoccaceae</taxon>
        <taxon>Paracoccus</taxon>
    </lineage>
</organism>
<evidence type="ECO:0000313" key="3">
    <source>
        <dbReference type="EMBL" id="KGJ03617.1"/>
    </source>
</evidence>
<sequence>MRAWRRGSLLLLALLLLALDLLLLLLLALLLLALLLLLLLALLFLNHGPQETTQQTRRIVGSRGCPDRKRRADPGNENTAKQIPHQTSPPFDDG</sequence>
<evidence type="ECO:0000313" key="4">
    <source>
        <dbReference type="EMBL" id="SFA58035.1"/>
    </source>
</evidence>
<evidence type="ECO:0000256" key="2">
    <source>
        <dbReference type="SAM" id="Phobius"/>
    </source>
</evidence>
<reference evidence="3 5" key="1">
    <citation type="submission" date="2014-09" db="EMBL/GenBank/DDBJ databases">
        <authorList>
            <person name="McGinnis J.M."/>
            <person name="Wolfgang W.J."/>
        </authorList>
    </citation>
    <scope>NUCLEOTIDE SEQUENCE [LARGE SCALE GENOMIC DNA]</scope>
    <source>
        <strain evidence="3 5">JCM 14014</strain>
    </source>
</reference>
<name>A0A099F0E9_9RHOB</name>
<keyword evidence="2" id="KW-0812">Transmembrane</keyword>
<dbReference type="EMBL" id="FOJO01000019">
    <property type="protein sequence ID" value="SFA58035.1"/>
    <property type="molecule type" value="Genomic_DNA"/>
</dbReference>
<evidence type="ECO:0000313" key="5">
    <source>
        <dbReference type="Proteomes" id="UP000029846"/>
    </source>
</evidence>
<dbReference type="AlphaFoldDB" id="A0A099F0E9"/>
<gene>
    <name evidence="3" type="ORF">IT41_13465</name>
    <name evidence="4" type="ORF">SAMN04487972_11937</name>
</gene>
<keyword evidence="2" id="KW-1133">Transmembrane helix</keyword>
<keyword evidence="2" id="KW-0472">Membrane</keyword>
<protein>
    <submittedName>
        <fullName evidence="3">Uncharacterized protein</fullName>
    </submittedName>
</protein>
<accession>A0A099F0E9</accession>
<evidence type="ECO:0000313" key="6">
    <source>
        <dbReference type="Proteomes" id="UP000182312"/>
    </source>
</evidence>
<feature type="compositionally biased region" description="Basic and acidic residues" evidence="1">
    <location>
        <begin position="65"/>
        <end position="74"/>
    </location>
</feature>
<reference evidence="4 6" key="3">
    <citation type="submission" date="2016-10" db="EMBL/GenBank/DDBJ databases">
        <authorList>
            <person name="de Groot N.N."/>
        </authorList>
    </citation>
    <scope>NUCLEOTIDE SEQUENCE [LARGE SCALE GENOMIC DNA]</scope>
    <source>
        <strain evidence="4 6">CGMCC 1.6117</strain>
    </source>
</reference>
<reference evidence="3 5" key="2">
    <citation type="submission" date="2014-10" db="EMBL/GenBank/DDBJ databases">
        <title>Paracoccus sanguinis sp. nov., isolated from clinical specimens of New York State patients.</title>
        <authorList>
            <person name="Mingle L.A."/>
            <person name="Cole J.A."/>
            <person name="Lapierre P."/>
            <person name="Musser K.A."/>
        </authorList>
    </citation>
    <scope>NUCLEOTIDE SEQUENCE [LARGE SCALE GENOMIC DNA]</scope>
    <source>
        <strain evidence="3 5">JCM 14014</strain>
    </source>
</reference>
<feature type="region of interest" description="Disordered" evidence="1">
    <location>
        <begin position="51"/>
        <end position="94"/>
    </location>
</feature>
<evidence type="ECO:0000256" key="1">
    <source>
        <dbReference type="SAM" id="MobiDB-lite"/>
    </source>
</evidence>